<dbReference type="Pfam" id="PF02589">
    <property type="entry name" value="LUD_dom"/>
    <property type="match status" value="1"/>
</dbReference>
<proteinExistence type="predicted"/>
<dbReference type="InterPro" id="IPR037171">
    <property type="entry name" value="NagB/RpiA_transferase-like"/>
</dbReference>
<dbReference type="PANTHER" id="PTHR43682:SF1">
    <property type="entry name" value="LACTATE UTILIZATION PROTEIN C"/>
    <property type="match status" value="1"/>
</dbReference>
<dbReference type="STRING" id="470145.BACCOP_02255"/>
<dbReference type="SUPFAM" id="SSF100950">
    <property type="entry name" value="NagB/RpiA/CoA transferase-like"/>
    <property type="match status" value="1"/>
</dbReference>
<reference evidence="2 3" key="2">
    <citation type="submission" date="2008-04" db="EMBL/GenBank/DDBJ databases">
        <authorList>
            <person name="Fulton L."/>
            <person name="Clifton S."/>
            <person name="Fulton B."/>
            <person name="Xu J."/>
            <person name="Minx P."/>
            <person name="Pepin K.H."/>
            <person name="Johnson M."/>
            <person name="Thiruvilangam P."/>
            <person name="Bhonagiri V."/>
            <person name="Nash W.E."/>
            <person name="Mardis E.R."/>
            <person name="Wilson R.K."/>
        </authorList>
    </citation>
    <scope>NUCLEOTIDE SEQUENCE [LARGE SCALE GENOMIC DNA]</scope>
    <source>
        <strain evidence="2 3">DSM 17136</strain>
    </source>
</reference>
<name>B3JK31_9BACT</name>
<evidence type="ECO:0000313" key="3">
    <source>
        <dbReference type="Proteomes" id="UP000003146"/>
    </source>
</evidence>
<dbReference type="Gene3D" id="3.40.50.10420">
    <property type="entry name" value="NagB/RpiA/CoA transferase-like"/>
    <property type="match status" value="1"/>
</dbReference>
<dbReference type="InterPro" id="IPR003741">
    <property type="entry name" value="LUD_dom"/>
</dbReference>
<dbReference type="InterPro" id="IPR024185">
    <property type="entry name" value="FTHF_cligase-like_sf"/>
</dbReference>
<sequence length="206" mass="22776">MSMSSREDILQSIRRNTRVRYEKPDLSALEHEALTYEDKLSKFCEVIKQVGGQAVILKDKENVNDVIKAAYPDAKRIASTIKEIKTGNTIQPITCSTFHPDDVEESGDLDGTDVAIVDGRIGVCENGAVWLTQDVEQRAVYFISEALVIILDRNNLVNNMHEAYKRIDTGEYGYGVFISGPSKTADIEQALVMGAHGARSVTVILV</sequence>
<dbReference type="EMBL" id="ABIY02000091">
    <property type="protein sequence ID" value="EDV00691.1"/>
    <property type="molecule type" value="Genomic_DNA"/>
</dbReference>
<reference evidence="2 3" key="1">
    <citation type="submission" date="2008-04" db="EMBL/GenBank/DDBJ databases">
        <title>Draft genome sequence of Bacteroides coprocola (DSM 17136).</title>
        <authorList>
            <person name="Sudarsanam P."/>
            <person name="Ley R."/>
            <person name="Guruge J."/>
            <person name="Turnbaugh P.J."/>
            <person name="Mahowald M."/>
            <person name="Liep D."/>
            <person name="Gordon J."/>
        </authorList>
    </citation>
    <scope>NUCLEOTIDE SEQUENCE [LARGE SCALE GENOMIC DNA]</scope>
    <source>
        <strain evidence="2 3">DSM 17136</strain>
    </source>
</reference>
<dbReference type="eggNOG" id="COG1556">
    <property type="taxonomic scope" value="Bacteria"/>
</dbReference>
<dbReference type="PANTHER" id="PTHR43682">
    <property type="entry name" value="LACTATE UTILIZATION PROTEIN C"/>
    <property type="match status" value="1"/>
</dbReference>
<dbReference type="AlphaFoldDB" id="B3JK31"/>
<dbReference type="HOGENOM" id="CLU_090664_2_0_10"/>
<evidence type="ECO:0000313" key="2">
    <source>
        <dbReference type="EMBL" id="EDV00691.1"/>
    </source>
</evidence>
<accession>B3JK31</accession>
<protein>
    <recommendedName>
        <fullName evidence="1">LUD domain-containing protein</fullName>
    </recommendedName>
</protein>
<evidence type="ECO:0000259" key="1">
    <source>
        <dbReference type="Pfam" id="PF02589"/>
    </source>
</evidence>
<gene>
    <name evidence="2" type="ORF">BACCOP_02255</name>
</gene>
<comment type="caution">
    <text evidence="2">The sequence shown here is derived from an EMBL/GenBank/DDBJ whole genome shotgun (WGS) entry which is preliminary data.</text>
</comment>
<feature type="domain" description="LUD" evidence="1">
    <location>
        <begin position="42"/>
        <end position="206"/>
    </location>
</feature>
<organism evidence="2 3">
    <name type="scientific">Phocaeicola coprocola DSM 17136</name>
    <dbReference type="NCBI Taxonomy" id="470145"/>
    <lineage>
        <taxon>Bacteria</taxon>
        <taxon>Pseudomonadati</taxon>
        <taxon>Bacteroidota</taxon>
        <taxon>Bacteroidia</taxon>
        <taxon>Bacteroidales</taxon>
        <taxon>Bacteroidaceae</taxon>
        <taxon>Phocaeicola</taxon>
    </lineage>
</organism>
<dbReference type="Proteomes" id="UP000003146">
    <property type="component" value="Unassembled WGS sequence"/>
</dbReference>